<dbReference type="AlphaFoldDB" id="A0A1W2B5C5"/>
<evidence type="ECO:0000259" key="1">
    <source>
        <dbReference type="Pfam" id="PF14344"/>
    </source>
</evidence>
<evidence type="ECO:0000313" key="2">
    <source>
        <dbReference type="EMBL" id="SMC68197.1"/>
    </source>
</evidence>
<dbReference type="PROSITE" id="PS51257">
    <property type="entry name" value="PROKAR_LIPOPROTEIN"/>
    <property type="match status" value="1"/>
</dbReference>
<dbReference type="InterPro" id="IPR025510">
    <property type="entry name" value="DUF4397"/>
</dbReference>
<name>A0A1W2B5C5_9SPHI</name>
<reference evidence="3" key="1">
    <citation type="submission" date="2017-04" db="EMBL/GenBank/DDBJ databases">
        <authorList>
            <person name="Varghese N."/>
            <person name="Submissions S."/>
        </authorList>
    </citation>
    <scope>NUCLEOTIDE SEQUENCE [LARGE SCALE GENOMIC DNA]</scope>
    <source>
        <strain evidence="3">DSM 12126</strain>
    </source>
</reference>
<sequence length="254" mass="27718">MKSIIQILSVILLTAILFSSCDKNEINYGEFEKLSSDQVMLKVNYNIAYTANPGVQIKINGERVSTVIQTRYPYPGGGYGTLGDSRPDYLVTKPGTSEVSISIPKKGTNVDSVVLYKTAITTEAGKAYTLHLTDTAANTTSLLALDNFALPDSGFVRYKFINLMPNVPSVDLYYGTTLMQSNIGYLKESSYFDMAIPTTVSGWSVRAAGGTTALATYSSASTILNRRIYTVFATGYSGRTDAVRKPYVAFFLTR</sequence>
<dbReference type="EMBL" id="FWXT01000001">
    <property type="protein sequence ID" value="SMC68197.1"/>
    <property type="molecule type" value="Genomic_DNA"/>
</dbReference>
<organism evidence="2 3">
    <name type="scientific">Pedobacter africanus</name>
    <dbReference type="NCBI Taxonomy" id="151894"/>
    <lineage>
        <taxon>Bacteria</taxon>
        <taxon>Pseudomonadati</taxon>
        <taxon>Bacteroidota</taxon>
        <taxon>Sphingobacteriia</taxon>
        <taxon>Sphingobacteriales</taxon>
        <taxon>Sphingobacteriaceae</taxon>
        <taxon>Pedobacter</taxon>
    </lineage>
</organism>
<proteinExistence type="predicted"/>
<protein>
    <recommendedName>
        <fullName evidence="1">DUF4397 domain-containing protein</fullName>
    </recommendedName>
</protein>
<dbReference type="RefSeq" id="WP_084238109.1">
    <property type="nucleotide sequence ID" value="NZ_FWXT01000001.1"/>
</dbReference>
<accession>A0A1W2B5C5</accession>
<dbReference type="STRING" id="151894.SAMN04488524_1938"/>
<feature type="domain" description="DUF4397" evidence="1">
    <location>
        <begin position="52"/>
        <end position="173"/>
    </location>
</feature>
<evidence type="ECO:0000313" key="3">
    <source>
        <dbReference type="Proteomes" id="UP000192756"/>
    </source>
</evidence>
<gene>
    <name evidence="2" type="ORF">SAMN04488524_1938</name>
</gene>
<dbReference type="Proteomes" id="UP000192756">
    <property type="component" value="Unassembled WGS sequence"/>
</dbReference>
<dbReference type="Pfam" id="PF14344">
    <property type="entry name" value="DUF4397"/>
    <property type="match status" value="1"/>
</dbReference>
<dbReference type="OrthoDB" id="659104at2"/>
<keyword evidence="3" id="KW-1185">Reference proteome</keyword>